<feature type="binding site" evidence="11">
    <location>
        <position position="205"/>
    </location>
    <ligand>
        <name>Zn(2+)</name>
        <dbReference type="ChEBI" id="CHEBI:29105"/>
        <note>catalytic</note>
    </ligand>
</feature>
<dbReference type="Pfam" id="PF01435">
    <property type="entry name" value="Peptidase_M48"/>
    <property type="match status" value="1"/>
</dbReference>
<dbReference type="InterPro" id="IPR001915">
    <property type="entry name" value="Peptidase_M48"/>
</dbReference>
<keyword evidence="6 11" id="KW-0378">Hydrolase</keyword>
<comment type="similarity">
    <text evidence="1 11">Belongs to the peptidase M48B family.</text>
</comment>
<dbReference type="GO" id="GO:0004222">
    <property type="term" value="F:metalloendopeptidase activity"/>
    <property type="evidence" value="ECO:0007669"/>
    <property type="project" value="UniProtKB-UniRule"/>
</dbReference>
<dbReference type="InterPro" id="IPR022919">
    <property type="entry name" value="Pept_M48_protease_HtpX"/>
</dbReference>
<feature type="transmembrane region" description="Helical" evidence="11">
    <location>
        <begin position="109"/>
        <end position="132"/>
    </location>
</feature>
<comment type="caution">
    <text evidence="13">The sequence shown here is derived from an EMBL/GenBank/DDBJ whole genome shotgun (WGS) entry which is preliminary data.</text>
</comment>
<keyword evidence="8 11" id="KW-1133">Transmembrane helix</keyword>
<keyword evidence="9 11" id="KW-0482">Metalloprotease</keyword>
<evidence type="ECO:0000256" key="9">
    <source>
        <dbReference type="ARBA" id="ARBA00023049"/>
    </source>
</evidence>
<feature type="binding site" evidence="11">
    <location>
        <position position="285"/>
    </location>
    <ligand>
        <name>Zn(2+)</name>
        <dbReference type="ChEBI" id="CHEBI:29105"/>
        <note>catalytic</note>
    </ligand>
</feature>
<evidence type="ECO:0000313" key="13">
    <source>
        <dbReference type="EMBL" id="HGI43019.1"/>
    </source>
</evidence>
<keyword evidence="5 11" id="KW-0479">Metal-binding</keyword>
<evidence type="ECO:0000256" key="4">
    <source>
        <dbReference type="ARBA" id="ARBA00022692"/>
    </source>
</evidence>
<sequence length="366" mass="39380">MREKLALVLGLAAVAMLALLILQLAASWVAPGLGFYFNLWAVDLAVYAISMVALFVAAGALGRYLTPTPPSLDALRASMLATGAGVIGGALLVLAGLAELLGAELTTQLAAIALGFAAVPALFSWLLSPIIINFSYGCKPDSYLQDMVSRIASRSGMKPPKAVIARMKEPNAFAYSSPLFGRYVAVTEGMLNLASREELEAVIGHELGHHKHRDNTVMLVFGLVPAFVYFLGRYLMLAGTFSRSSYYGERRGGNAGWLLLLAGIALIIVSVVMQLLVLALSRLREYYADLHGAKVTSPNAMISALQKLDAFYKRYRGALAEVSASKLKMLYIYALASPVFSLEELFATHPSIEKRVAFLRSLVGAI</sequence>
<evidence type="ECO:0000256" key="1">
    <source>
        <dbReference type="ARBA" id="ARBA00009779"/>
    </source>
</evidence>
<dbReference type="Gene3D" id="3.30.2010.10">
    <property type="entry name" value="Metalloproteases ('zincins'), catalytic domain"/>
    <property type="match status" value="1"/>
</dbReference>
<evidence type="ECO:0000259" key="12">
    <source>
        <dbReference type="Pfam" id="PF01435"/>
    </source>
</evidence>
<dbReference type="InterPro" id="IPR050083">
    <property type="entry name" value="HtpX_protease"/>
</dbReference>
<dbReference type="EMBL" id="DTFI01000041">
    <property type="protein sequence ID" value="HGI43019.1"/>
    <property type="molecule type" value="Genomic_DNA"/>
</dbReference>
<evidence type="ECO:0000256" key="7">
    <source>
        <dbReference type="ARBA" id="ARBA00022833"/>
    </source>
</evidence>
<evidence type="ECO:0000256" key="11">
    <source>
        <dbReference type="HAMAP-Rule" id="MF_00188"/>
    </source>
</evidence>
<dbReference type="GO" id="GO:0005886">
    <property type="term" value="C:plasma membrane"/>
    <property type="evidence" value="ECO:0007669"/>
    <property type="project" value="UniProtKB-SubCell"/>
</dbReference>
<accession>A0A7C4B9R4</accession>
<feature type="domain" description="Peptidase M48" evidence="12">
    <location>
        <begin position="141"/>
        <end position="362"/>
    </location>
</feature>
<dbReference type="EC" id="3.4.24.-" evidence="11"/>
<name>A0A7C4B9R4_THEPE</name>
<feature type="transmembrane region" description="Helical" evidence="11">
    <location>
        <begin position="45"/>
        <end position="65"/>
    </location>
</feature>
<dbReference type="GO" id="GO:0008270">
    <property type="term" value="F:zinc ion binding"/>
    <property type="evidence" value="ECO:0007669"/>
    <property type="project" value="UniProtKB-UniRule"/>
</dbReference>
<keyword evidence="4 11" id="KW-0812">Transmembrane</keyword>
<dbReference type="HAMAP" id="MF_00188">
    <property type="entry name" value="Pept_M48_protease_HtpX"/>
    <property type="match status" value="1"/>
</dbReference>
<comment type="subcellular location">
    <subcellularLocation>
        <location evidence="11">Cell membrane</location>
        <topology evidence="11">Multi-pass membrane protein</topology>
    </subcellularLocation>
</comment>
<evidence type="ECO:0000256" key="3">
    <source>
        <dbReference type="ARBA" id="ARBA00022670"/>
    </source>
</evidence>
<keyword evidence="10 11" id="KW-0472">Membrane</keyword>
<keyword evidence="7 11" id="KW-0862">Zinc</keyword>
<dbReference type="PANTHER" id="PTHR43221">
    <property type="entry name" value="PROTEASE HTPX"/>
    <property type="match status" value="1"/>
</dbReference>
<organism evidence="13">
    <name type="scientific">Thermofilum pendens</name>
    <dbReference type="NCBI Taxonomy" id="2269"/>
    <lineage>
        <taxon>Archaea</taxon>
        <taxon>Thermoproteota</taxon>
        <taxon>Thermoprotei</taxon>
        <taxon>Thermofilales</taxon>
        <taxon>Thermofilaceae</taxon>
        <taxon>Thermofilum</taxon>
    </lineage>
</organism>
<evidence type="ECO:0000256" key="2">
    <source>
        <dbReference type="ARBA" id="ARBA00022475"/>
    </source>
</evidence>
<evidence type="ECO:0000256" key="5">
    <source>
        <dbReference type="ARBA" id="ARBA00022723"/>
    </source>
</evidence>
<dbReference type="GO" id="GO:0006508">
    <property type="term" value="P:proteolysis"/>
    <property type="evidence" value="ECO:0007669"/>
    <property type="project" value="UniProtKB-KW"/>
</dbReference>
<evidence type="ECO:0000256" key="8">
    <source>
        <dbReference type="ARBA" id="ARBA00022989"/>
    </source>
</evidence>
<feature type="transmembrane region" description="Helical" evidence="11">
    <location>
        <begin position="217"/>
        <end position="236"/>
    </location>
</feature>
<proteinExistence type="inferred from homology"/>
<dbReference type="PANTHER" id="PTHR43221:SF2">
    <property type="entry name" value="PROTEASE HTPX HOMOLOG"/>
    <property type="match status" value="1"/>
</dbReference>
<dbReference type="CDD" id="cd07338">
    <property type="entry name" value="M48B_HtpX_like"/>
    <property type="match status" value="1"/>
</dbReference>
<keyword evidence="2 11" id="KW-1003">Cell membrane</keyword>
<gene>
    <name evidence="11" type="primary">htpX</name>
    <name evidence="13" type="ORF">ENV17_01355</name>
</gene>
<protein>
    <recommendedName>
        <fullName evidence="11">Protease HtpX homolog</fullName>
        <ecNumber evidence="11">3.4.24.-</ecNumber>
    </recommendedName>
</protein>
<reference evidence="13" key="1">
    <citation type="journal article" date="2020" name="mSystems">
        <title>Genome- and Community-Level Interaction Insights into Carbon Utilization and Element Cycling Functions of Hydrothermarchaeota in Hydrothermal Sediment.</title>
        <authorList>
            <person name="Zhou Z."/>
            <person name="Liu Y."/>
            <person name="Xu W."/>
            <person name="Pan J."/>
            <person name="Luo Z.H."/>
            <person name="Li M."/>
        </authorList>
    </citation>
    <scope>NUCLEOTIDE SEQUENCE [LARGE SCALE GENOMIC DNA]</scope>
    <source>
        <strain evidence="13">SpSt-735</strain>
    </source>
</reference>
<feature type="binding site" evidence="11">
    <location>
        <position position="209"/>
    </location>
    <ligand>
        <name>Zn(2+)</name>
        <dbReference type="ChEBI" id="CHEBI:29105"/>
        <note>catalytic</note>
    </ligand>
</feature>
<comment type="cofactor">
    <cofactor evidence="11">
        <name>Zn(2+)</name>
        <dbReference type="ChEBI" id="CHEBI:29105"/>
    </cofactor>
    <text evidence="11">Binds 1 zinc ion per subunit.</text>
</comment>
<keyword evidence="3 11" id="KW-0645">Protease</keyword>
<feature type="active site" evidence="11">
    <location>
        <position position="206"/>
    </location>
</feature>
<evidence type="ECO:0000256" key="10">
    <source>
        <dbReference type="ARBA" id="ARBA00023136"/>
    </source>
</evidence>
<feature type="transmembrane region" description="Helical" evidence="11">
    <location>
        <begin position="256"/>
        <end position="280"/>
    </location>
</feature>
<dbReference type="AlphaFoldDB" id="A0A7C4B9R4"/>
<feature type="transmembrane region" description="Helical" evidence="11">
    <location>
        <begin position="77"/>
        <end position="97"/>
    </location>
</feature>
<evidence type="ECO:0000256" key="6">
    <source>
        <dbReference type="ARBA" id="ARBA00022801"/>
    </source>
</evidence>